<dbReference type="EMBL" id="SGPL01000108">
    <property type="protein sequence ID" value="THH17510.1"/>
    <property type="molecule type" value="Genomic_DNA"/>
</dbReference>
<gene>
    <name evidence="1" type="ORF">EW146_g3319</name>
</gene>
<evidence type="ECO:0000313" key="2">
    <source>
        <dbReference type="Proteomes" id="UP000310158"/>
    </source>
</evidence>
<protein>
    <submittedName>
        <fullName evidence="1">Uncharacterized protein</fullName>
    </submittedName>
</protein>
<sequence length="153" mass="17134">MADLPEGIFVISDSYEMYLHWTTPEDHDVLIVTKKSSVLHSILPLVDNQQHIESIVDPGSQIIVMSDGSANGEIDELLGLAHNVPFLISDIMLYLQNFTNEQQLITIHDLNTGRKAVLPTILRGALDFATQGFDPKSRRSRLLYPTLFFALSI</sequence>
<evidence type="ECO:0000313" key="1">
    <source>
        <dbReference type="EMBL" id="THH17510.1"/>
    </source>
</evidence>
<keyword evidence="2" id="KW-1185">Reference proteome</keyword>
<dbReference type="OrthoDB" id="5596707at2759"/>
<dbReference type="Proteomes" id="UP000310158">
    <property type="component" value="Unassembled WGS sequence"/>
</dbReference>
<dbReference type="AlphaFoldDB" id="A0A4S4M3U4"/>
<accession>A0A4S4M3U4</accession>
<organism evidence="1 2">
    <name type="scientific">Bondarzewia mesenterica</name>
    <dbReference type="NCBI Taxonomy" id="1095465"/>
    <lineage>
        <taxon>Eukaryota</taxon>
        <taxon>Fungi</taxon>
        <taxon>Dikarya</taxon>
        <taxon>Basidiomycota</taxon>
        <taxon>Agaricomycotina</taxon>
        <taxon>Agaricomycetes</taxon>
        <taxon>Russulales</taxon>
        <taxon>Bondarzewiaceae</taxon>
        <taxon>Bondarzewia</taxon>
    </lineage>
</organism>
<proteinExistence type="predicted"/>
<reference evidence="1 2" key="1">
    <citation type="submission" date="2019-02" db="EMBL/GenBank/DDBJ databases">
        <title>Genome sequencing of the rare red list fungi Bondarzewia mesenterica.</title>
        <authorList>
            <person name="Buettner E."/>
            <person name="Kellner H."/>
        </authorList>
    </citation>
    <scope>NUCLEOTIDE SEQUENCE [LARGE SCALE GENOMIC DNA]</scope>
    <source>
        <strain evidence="1 2">DSM 108281</strain>
    </source>
</reference>
<name>A0A4S4M3U4_9AGAM</name>
<comment type="caution">
    <text evidence="1">The sequence shown here is derived from an EMBL/GenBank/DDBJ whole genome shotgun (WGS) entry which is preliminary data.</text>
</comment>